<dbReference type="STRING" id="1328759.A0A5C2SLY2"/>
<evidence type="ECO:0000313" key="4">
    <source>
        <dbReference type="Proteomes" id="UP000313359"/>
    </source>
</evidence>
<accession>A0A5C2SLY2</accession>
<feature type="region of interest" description="Disordered" evidence="1">
    <location>
        <begin position="527"/>
        <end position="570"/>
    </location>
</feature>
<reference evidence="3" key="1">
    <citation type="journal article" date="2018" name="Genome Biol. Evol.">
        <title>Genomics and development of Lentinus tigrinus, a white-rot wood-decaying mushroom with dimorphic fruiting bodies.</title>
        <authorList>
            <person name="Wu B."/>
            <person name="Xu Z."/>
            <person name="Knudson A."/>
            <person name="Carlson A."/>
            <person name="Chen N."/>
            <person name="Kovaka S."/>
            <person name="LaButti K."/>
            <person name="Lipzen A."/>
            <person name="Pennachio C."/>
            <person name="Riley R."/>
            <person name="Schakwitz W."/>
            <person name="Umezawa K."/>
            <person name="Ohm R.A."/>
            <person name="Grigoriev I.V."/>
            <person name="Nagy L.G."/>
            <person name="Gibbons J."/>
            <person name="Hibbett D."/>
        </authorList>
    </citation>
    <scope>NUCLEOTIDE SEQUENCE [LARGE SCALE GENOMIC DNA]</scope>
    <source>
        <strain evidence="3">ALCF2SS1-6</strain>
    </source>
</reference>
<keyword evidence="4" id="KW-1185">Reference proteome</keyword>
<dbReference type="InterPro" id="IPR032466">
    <property type="entry name" value="Metal_Hydrolase"/>
</dbReference>
<dbReference type="GO" id="GO:0016810">
    <property type="term" value="F:hydrolase activity, acting on carbon-nitrogen (but not peptide) bonds"/>
    <property type="evidence" value="ECO:0007669"/>
    <property type="project" value="InterPro"/>
</dbReference>
<dbReference type="Pfam" id="PF01979">
    <property type="entry name" value="Amidohydro_1"/>
    <property type="match status" value="1"/>
</dbReference>
<sequence>MAYYSQHASLFCSRLPHDVILAIAFELATIDPLGPPRHLPPLLLTCKYLADILSTHRKALYARIFRATFDTAAAFRRLGAARLTNSALAFQLVKQTLALKRLKHGNLDSENLLSDLWTAYLMFIENDGRNYRHLVHYARIHSLVDHYMENRLWAHRMHSGTGWPLDITPNALVVWLLWFTMTPERLQAMIPDRRGRFMDLLRPFAVASLQYSPFFAPDNHYDFPIHSSLRDNSQFPEGTAFAYFPQYREPSMVMERVIHYGQQLTIMSPSVGLGGKLSFLMLAEAVPYDPPSVLPIDRAHADPADGVRPTQADFIEWASIRGVQLYEPGAWDSLDALSPEQQRLENASSGRKQLVSASSRFDNDWNRLIGCIDPYRDHPLKGVAYTFGSIAGMFAGRMQIPEFFRYRDMINETNMPELAEFPSLAEVPVYVLFREHHCVSPTVPVPTGGSKPGFDDGVLNAYLPKTFDYQHVGNQLRITVPGVLNQPTRYDDYVEGRPSTHDPSKCRTCKMHAYREEVELRERVAARTKATEMESSADDGVRSEFEDAVEDDEDDAMEVETTSRQRRSSVTSVSSEVSYFYGDENDPDSVLRSRDMMLEYDPDTEALLEEMMSEGMPEHYDDPFTRDCTGVQDIIITGETLPRHGEAWHHYRFYGRVRQWDGLIVLLRVPVHFPAAGKTIFRGYMVGNRNFVGSWRSYADNIEAIPVEGPFALSRIEERGPSAAAAPRIAIAESTDEPAPVESFSRHFHFRHSTGPIHHACAPPVHRLLSRSRAAAAAAISIDGQPWPFIVVSRDMQQHMHMHMDTGANIVDSNMNANMTFNMDMNATAAPNDNDNVASQDAGERLVKIYAGKLFDPYTLQLLPQRVVTVSQDSGLVLDVQPYSGDQLHAVDFARDDAVDLRGATVLPGLVDAHVHMFLHPYAETTWEDQLTKESLVERTVRATVHAKQTLMAGYTAVRDLGTEGAEDADVQLRKCLSGPNPLIPGPRYFCANRAIITSGTYGPKSNLHLLQDGVEGVTGAQFVDGEAECIKAVRKQVGAGADWIKVYADYRPRTRMADVNKKIAAASIQTFSNSELKTLTATARQLGVKVVAHAHTWRAELLPENGGFDTIEHGNEMADALVASVAKSNVIWVPTLSVNYATDAAKLPGGRWDVAARTFQKALQKGVTKIACGGDTGTFPHGDNALEMKLMVQLGADWRHVLRWATFGGWEAIRSMAWEGREGAERLARVAELQEDARVVGDNEVPFGAIRRGFAADIVATSGDLEKDFASAVDKSSIVFVMKGGKVFKRGGREVVTV</sequence>
<proteinExistence type="predicted"/>
<feature type="compositionally biased region" description="Acidic residues" evidence="1">
    <location>
        <begin position="546"/>
        <end position="558"/>
    </location>
</feature>
<dbReference type="SUPFAM" id="SSF51338">
    <property type="entry name" value="Composite domain of metallo-dependent hydrolases"/>
    <property type="match status" value="1"/>
</dbReference>
<name>A0A5C2SLY2_9APHY</name>
<dbReference type="SUPFAM" id="SSF51556">
    <property type="entry name" value="Metallo-dependent hydrolases"/>
    <property type="match status" value="1"/>
</dbReference>
<dbReference type="EMBL" id="ML122253">
    <property type="protein sequence ID" value="RPD64641.1"/>
    <property type="molecule type" value="Genomic_DNA"/>
</dbReference>
<evidence type="ECO:0000256" key="1">
    <source>
        <dbReference type="SAM" id="MobiDB-lite"/>
    </source>
</evidence>
<dbReference type="Proteomes" id="UP000313359">
    <property type="component" value="Unassembled WGS sequence"/>
</dbReference>
<evidence type="ECO:0000313" key="3">
    <source>
        <dbReference type="EMBL" id="RPD64641.1"/>
    </source>
</evidence>
<protein>
    <recommendedName>
        <fullName evidence="2">Amidohydrolase-related domain-containing protein</fullName>
    </recommendedName>
</protein>
<dbReference type="Gene3D" id="2.30.40.10">
    <property type="entry name" value="Urease, subunit C, domain 1"/>
    <property type="match status" value="1"/>
</dbReference>
<feature type="domain" description="Amidohydrolase-related" evidence="2">
    <location>
        <begin position="905"/>
        <end position="1214"/>
    </location>
</feature>
<dbReference type="Gene3D" id="3.20.20.140">
    <property type="entry name" value="Metal-dependent hydrolases"/>
    <property type="match status" value="1"/>
</dbReference>
<evidence type="ECO:0000259" key="2">
    <source>
        <dbReference type="Pfam" id="PF01979"/>
    </source>
</evidence>
<gene>
    <name evidence="3" type="ORF">L227DRAFT_518989</name>
</gene>
<dbReference type="InterPro" id="IPR011059">
    <property type="entry name" value="Metal-dep_hydrolase_composite"/>
</dbReference>
<dbReference type="OrthoDB" id="5595695at2759"/>
<organism evidence="3 4">
    <name type="scientific">Lentinus tigrinus ALCF2SS1-6</name>
    <dbReference type="NCBI Taxonomy" id="1328759"/>
    <lineage>
        <taxon>Eukaryota</taxon>
        <taxon>Fungi</taxon>
        <taxon>Dikarya</taxon>
        <taxon>Basidiomycota</taxon>
        <taxon>Agaricomycotina</taxon>
        <taxon>Agaricomycetes</taxon>
        <taxon>Polyporales</taxon>
        <taxon>Polyporaceae</taxon>
        <taxon>Lentinus</taxon>
    </lineage>
</organism>
<dbReference type="PANTHER" id="PTHR43135">
    <property type="entry name" value="ALPHA-D-RIBOSE 1-METHYLPHOSPHONATE 5-TRIPHOSPHATE DIPHOSPHATASE"/>
    <property type="match status" value="1"/>
</dbReference>
<dbReference type="InterPro" id="IPR051781">
    <property type="entry name" value="Metallo-dep_Hydrolase"/>
</dbReference>
<dbReference type="PANTHER" id="PTHR43135:SF3">
    <property type="entry name" value="ALPHA-D-RIBOSE 1-METHYLPHOSPHONATE 5-TRIPHOSPHATE DIPHOSPHATASE"/>
    <property type="match status" value="1"/>
</dbReference>
<dbReference type="InterPro" id="IPR006680">
    <property type="entry name" value="Amidohydro-rel"/>
</dbReference>